<dbReference type="RefSeq" id="WP_143713483.1">
    <property type="nucleotide sequence ID" value="NZ_CZVU01000152.1"/>
</dbReference>
<dbReference type="AlphaFoldDB" id="A0A656DAZ6"/>
<dbReference type="Proteomes" id="UP000243065">
    <property type="component" value="Unassembled WGS sequence"/>
</dbReference>
<evidence type="ECO:0000256" key="1">
    <source>
        <dbReference type="ARBA" id="ARBA00005846"/>
    </source>
</evidence>
<dbReference type="Gene3D" id="2.40.160.60">
    <property type="entry name" value="Outer membrane protein transport protein (OMPP1/FadL/TodX)"/>
    <property type="match status" value="1"/>
</dbReference>
<comment type="similarity">
    <text evidence="1">Belongs to the UPF0164 family.</text>
</comment>
<dbReference type="SUPFAM" id="SSF56935">
    <property type="entry name" value="Porins"/>
    <property type="match status" value="1"/>
</dbReference>
<reference evidence="2 3" key="1">
    <citation type="submission" date="2015-11" db="EMBL/GenBank/DDBJ databases">
        <authorList>
            <person name="Varghese N."/>
        </authorList>
    </citation>
    <scope>NUCLEOTIDE SEQUENCE [LARGE SCALE GENOMIC DNA]</scope>
    <source>
        <strain evidence="2 3">JGI-24</strain>
    </source>
</reference>
<name>A0A656DAZ6_KRYT1</name>
<sequence>VGTTSAPFLEIPVGGRATAMGGSFVAIANDASAIYWNPSGISRFNRIEAIFQFTNWLADTKFGFIGVVIPVGVFGKLNHFDSPRYGS</sequence>
<protein>
    <submittedName>
        <fullName evidence="2">Uncharacterized protein</fullName>
    </submittedName>
</protein>
<dbReference type="EMBL" id="CZVU01000152">
    <property type="protein sequence ID" value="CUT05986.1"/>
    <property type="molecule type" value="Genomic_DNA"/>
</dbReference>
<organism evidence="2 3">
    <name type="scientific">Kryptobacter tengchongensis</name>
    <dbReference type="NCBI Taxonomy" id="1643429"/>
    <lineage>
        <taxon>Bacteria</taxon>
        <taxon>Pseudomonadati</taxon>
        <taxon>Candidatus Kryptoniota</taxon>
        <taxon>Candidatus Kryptobacter</taxon>
    </lineage>
</organism>
<gene>
    <name evidence="2" type="ORF">JGI24_01811</name>
</gene>
<proteinExistence type="inferred from homology"/>
<evidence type="ECO:0000313" key="2">
    <source>
        <dbReference type="EMBL" id="CUT05986.1"/>
    </source>
</evidence>
<keyword evidence="3" id="KW-1185">Reference proteome</keyword>
<dbReference type="InterPro" id="IPR005362">
    <property type="entry name" value="UPF0164"/>
</dbReference>
<accession>A0A656DAZ6</accession>
<dbReference type="Pfam" id="PF03687">
    <property type="entry name" value="UPF0164"/>
    <property type="match status" value="1"/>
</dbReference>
<feature type="non-terminal residue" evidence="2">
    <location>
        <position position="1"/>
    </location>
</feature>
<evidence type="ECO:0000313" key="3">
    <source>
        <dbReference type="Proteomes" id="UP000243065"/>
    </source>
</evidence>